<evidence type="ECO:0000313" key="1">
    <source>
        <dbReference type="EMBL" id="KAG2313197.1"/>
    </source>
</evidence>
<dbReference type="Proteomes" id="UP000886595">
    <property type="component" value="Unassembled WGS sequence"/>
</dbReference>
<comment type="caution">
    <text evidence="1">The sequence shown here is derived from an EMBL/GenBank/DDBJ whole genome shotgun (WGS) entry which is preliminary data.</text>
</comment>
<name>A0A8X8AX24_BRACI</name>
<sequence>MVVQRESVEEEEDVKHFEDVKEEDDIVTLIPLKKHRKKGRMLMMTSLQVEMVILLQMTKRKKLWPSGNLMKKMILILMMLRSYFNGDRVSWWELVVLSSHAHPFGGYNGWNPSFRNYYSLQWKPVE</sequence>
<dbReference type="EMBL" id="JAAMPC010000005">
    <property type="protein sequence ID" value="KAG2313197.1"/>
    <property type="molecule type" value="Genomic_DNA"/>
</dbReference>
<reference evidence="1 2" key="1">
    <citation type="submission" date="2020-02" db="EMBL/GenBank/DDBJ databases">
        <authorList>
            <person name="Ma Q."/>
            <person name="Huang Y."/>
            <person name="Song X."/>
            <person name="Pei D."/>
        </authorList>
    </citation>
    <scope>NUCLEOTIDE SEQUENCE [LARGE SCALE GENOMIC DNA]</scope>
    <source>
        <strain evidence="1">Sxm20200214</strain>
        <tissue evidence="1">Leaf</tissue>
    </source>
</reference>
<proteinExistence type="predicted"/>
<organism evidence="1 2">
    <name type="scientific">Brassica carinata</name>
    <name type="common">Ethiopian mustard</name>
    <name type="synonym">Abyssinian cabbage</name>
    <dbReference type="NCBI Taxonomy" id="52824"/>
    <lineage>
        <taxon>Eukaryota</taxon>
        <taxon>Viridiplantae</taxon>
        <taxon>Streptophyta</taxon>
        <taxon>Embryophyta</taxon>
        <taxon>Tracheophyta</taxon>
        <taxon>Spermatophyta</taxon>
        <taxon>Magnoliopsida</taxon>
        <taxon>eudicotyledons</taxon>
        <taxon>Gunneridae</taxon>
        <taxon>Pentapetalae</taxon>
        <taxon>rosids</taxon>
        <taxon>malvids</taxon>
        <taxon>Brassicales</taxon>
        <taxon>Brassicaceae</taxon>
        <taxon>Brassiceae</taxon>
        <taxon>Brassica</taxon>
    </lineage>
</organism>
<evidence type="ECO:0000313" key="2">
    <source>
        <dbReference type="Proteomes" id="UP000886595"/>
    </source>
</evidence>
<dbReference type="AlphaFoldDB" id="A0A8X8AX24"/>
<gene>
    <name evidence="1" type="ORF">Bca52824_024754</name>
</gene>
<keyword evidence="2" id="KW-1185">Reference proteome</keyword>
<accession>A0A8X8AX24</accession>
<protein>
    <submittedName>
        <fullName evidence="1">Uncharacterized protein</fullName>
    </submittedName>
</protein>